<feature type="region of interest" description="Disordered" evidence="1">
    <location>
        <begin position="1"/>
        <end position="87"/>
    </location>
</feature>
<evidence type="ECO:0000313" key="2">
    <source>
        <dbReference type="EMBL" id="KAK4729624.1"/>
    </source>
</evidence>
<protein>
    <submittedName>
        <fullName evidence="2">Uncharacterized protein</fullName>
    </submittedName>
</protein>
<feature type="compositionally biased region" description="Polar residues" evidence="1">
    <location>
        <begin position="12"/>
        <end position="24"/>
    </location>
</feature>
<feature type="compositionally biased region" description="Acidic residues" evidence="1">
    <location>
        <begin position="309"/>
        <end position="330"/>
    </location>
</feature>
<feature type="compositionally biased region" description="Polar residues" evidence="1">
    <location>
        <begin position="41"/>
        <end position="50"/>
    </location>
</feature>
<feature type="compositionally biased region" description="Low complexity" evidence="1">
    <location>
        <begin position="374"/>
        <end position="386"/>
    </location>
</feature>
<organism evidence="2 3">
    <name type="scientific">Solanum pinnatisectum</name>
    <name type="common">tansyleaf nightshade</name>
    <dbReference type="NCBI Taxonomy" id="50273"/>
    <lineage>
        <taxon>Eukaryota</taxon>
        <taxon>Viridiplantae</taxon>
        <taxon>Streptophyta</taxon>
        <taxon>Embryophyta</taxon>
        <taxon>Tracheophyta</taxon>
        <taxon>Spermatophyta</taxon>
        <taxon>Magnoliopsida</taxon>
        <taxon>eudicotyledons</taxon>
        <taxon>Gunneridae</taxon>
        <taxon>Pentapetalae</taxon>
        <taxon>asterids</taxon>
        <taxon>lamiids</taxon>
        <taxon>Solanales</taxon>
        <taxon>Solanaceae</taxon>
        <taxon>Solanoideae</taxon>
        <taxon>Solaneae</taxon>
        <taxon>Solanum</taxon>
    </lineage>
</organism>
<accession>A0AAV9LV29</accession>
<feature type="compositionally biased region" description="Polar residues" evidence="1">
    <location>
        <begin position="221"/>
        <end position="237"/>
    </location>
</feature>
<comment type="caution">
    <text evidence="2">The sequence shown here is derived from an EMBL/GenBank/DDBJ whole genome shotgun (WGS) entry which is preliminary data.</text>
</comment>
<evidence type="ECO:0000256" key="1">
    <source>
        <dbReference type="SAM" id="MobiDB-lite"/>
    </source>
</evidence>
<feature type="compositionally biased region" description="Polar residues" evidence="1">
    <location>
        <begin position="277"/>
        <end position="294"/>
    </location>
</feature>
<sequence>MPPRRQDRHNEMQGQTQENNQITGQKHDSAIPQHSQHEQEINSQGAQWQTQKKKQNRNQEQASSKTMWRPVSPQHKSSKESNQQEAAASGILSTIQIHNNYTNLEVQEPQNMNQAEKGATTGLLGPSTVNSHNTITLQNEQGTVTKSNIMAGIDSTIPAPKPLDILVISAEEESAGGMDGRVQEIHTNLQDGESKRGRELTHVLHEVVDRDHSSDSKAPATPTSTQEIIGQQVLQEENVQDDATGKQTTRLNNKSGGRLSKKKRDAIKKRQQKEQEYGTTDRGQQSREQVTNRIQKGRPLQDDYGALNSEDEIDPDNLSIDEYDEEEEEVSDHLIRAFGSTFNDECPAEVQEVTEQQGLSPRGRKQNRQVRQQATISTSATSSRPITRSKSKGF</sequence>
<name>A0AAV9LV29_9SOLN</name>
<feature type="compositionally biased region" description="Basic residues" evidence="1">
    <location>
        <begin position="259"/>
        <end position="271"/>
    </location>
</feature>
<feature type="compositionally biased region" description="Basic and acidic residues" evidence="1">
    <location>
        <begin position="25"/>
        <end position="40"/>
    </location>
</feature>
<feature type="region of interest" description="Disordered" evidence="1">
    <location>
        <begin position="207"/>
        <end position="394"/>
    </location>
</feature>
<proteinExistence type="predicted"/>
<feature type="compositionally biased region" description="Basic and acidic residues" evidence="1">
    <location>
        <begin position="1"/>
        <end position="11"/>
    </location>
</feature>
<evidence type="ECO:0000313" key="3">
    <source>
        <dbReference type="Proteomes" id="UP001311915"/>
    </source>
</evidence>
<keyword evidence="3" id="KW-1185">Reference proteome</keyword>
<dbReference type="EMBL" id="JAWPEI010000004">
    <property type="protein sequence ID" value="KAK4729624.1"/>
    <property type="molecule type" value="Genomic_DNA"/>
</dbReference>
<dbReference type="AlphaFoldDB" id="A0AAV9LV29"/>
<feature type="compositionally biased region" description="Polar residues" evidence="1">
    <location>
        <begin position="245"/>
        <end position="255"/>
    </location>
</feature>
<dbReference type="Proteomes" id="UP001311915">
    <property type="component" value="Unassembled WGS sequence"/>
</dbReference>
<reference evidence="2 3" key="1">
    <citation type="submission" date="2023-10" db="EMBL/GenBank/DDBJ databases">
        <title>Genome-Wide Identification Analysis in wild type Solanum Pinnatisectum Reveals Some Genes Defensing Phytophthora Infestans.</title>
        <authorList>
            <person name="Sun C."/>
        </authorList>
    </citation>
    <scope>NUCLEOTIDE SEQUENCE [LARGE SCALE GENOMIC DNA]</scope>
    <source>
        <strain evidence="2">LQN</strain>
        <tissue evidence="2">Leaf</tissue>
    </source>
</reference>
<gene>
    <name evidence="2" type="ORF">R3W88_022612</name>
</gene>